<evidence type="ECO:0000256" key="1">
    <source>
        <dbReference type="SAM" id="Coils"/>
    </source>
</evidence>
<dbReference type="EMBL" id="FORO01000008">
    <property type="protein sequence ID" value="SFI88446.1"/>
    <property type="molecule type" value="Genomic_DNA"/>
</dbReference>
<accession>A0A1I3LVG6</accession>
<dbReference type="Proteomes" id="UP000182829">
    <property type="component" value="Unassembled WGS sequence"/>
</dbReference>
<dbReference type="AlphaFoldDB" id="A0A1I3LVG6"/>
<keyword evidence="2" id="KW-1133">Transmembrane helix</keyword>
<keyword evidence="2" id="KW-0812">Transmembrane</keyword>
<proteinExistence type="predicted"/>
<reference evidence="3 4" key="1">
    <citation type="submission" date="2016-10" db="EMBL/GenBank/DDBJ databases">
        <authorList>
            <person name="de Groot N.N."/>
        </authorList>
    </citation>
    <scope>NUCLEOTIDE SEQUENCE [LARGE SCALE GENOMIC DNA]</scope>
    <source>
        <strain evidence="3 4">SP2</strain>
    </source>
</reference>
<evidence type="ECO:0000313" key="4">
    <source>
        <dbReference type="Proteomes" id="UP000182829"/>
    </source>
</evidence>
<keyword evidence="2" id="KW-0472">Membrane</keyword>
<evidence type="ECO:0000313" key="3">
    <source>
        <dbReference type="EMBL" id="SFI88446.1"/>
    </source>
</evidence>
<name>A0A1I3LVG6_9EURY</name>
<feature type="coiled-coil region" evidence="1">
    <location>
        <begin position="67"/>
        <end position="94"/>
    </location>
</feature>
<dbReference type="GeneID" id="14207671"/>
<dbReference type="OMA" id="TITYDSH"/>
<dbReference type="InterPro" id="IPR055685">
    <property type="entry name" value="DUF7261"/>
</dbReference>
<protein>
    <submittedName>
        <fullName evidence="3">Uncharacterized protein</fullName>
    </submittedName>
</protein>
<dbReference type="RefSeq" id="WP_005576340.1">
    <property type="nucleotide sequence ID" value="NZ_FORO01000008.1"/>
</dbReference>
<dbReference type="Pfam" id="PF23922">
    <property type="entry name" value="DUF7261"/>
    <property type="match status" value="1"/>
</dbReference>
<feature type="transmembrane region" description="Helical" evidence="2">
    <location>
        <begin position="12"/>
        <end position="37"/>
    </location>
</feature>
<dbReference type="OrthoDB" id="169896at2157"/>
<evidence type="ECO:0000256" key="2">
    <source>
        <dbReference type="SAM" id="Phobius"/>
    </source>
</evidence>
<organism evidence="3 4">
    <name type="scientific">Natronobacterium gregoryi</name>
    <dbReference type="NCBI Taxonomy" id="44930"/>
    <lineage>
        <taxon>Archaea</taxon>
        <taxon>Methanobacteriati</taxon>
        <taxon>Methanobacteriota</taxon>
        <taxon>Stenosarchaea group</taxon>
        <taxon>Halobacteria</taxon>
        <taxon>Halobacteriales</taxon>
        <taxon>Natrialbaceae</taxon>
        <taxon>Natronobacterium</taxon>
    </lineage>
</organism>
<keyword evidence="1" id="KW-0175">Coiled coil</keyword>
<sequence>MVERRRDHTRGQLILVGAIALAFIILGVIVVFNGVLYTETISSGETSQSGATEEVTGLEIEQSVGCLLEKSDTSTELEAEVDDLNDAYRALTAHSSPAVTSIEITDADYDPGDGESVNVTITYDSHDFSYSQTREIGPTDENCPDDS</sequence>
<gene>
    <name evidence="3" type="ORF">SAMN05443661_10863</name>
</gene>